<dbReference type="Pfam" id="PF13174">
    <property type="entry name" value="TPR_6"/>
    <property type="match status" value="1"/>
</dbReference>
<sequence>MNILPNLLFFILVMPLSLLYADEEEKALDLVYQKLNSIEQEIAVLRSLIEENSYLIERYQELQQQRYIDLDQRLLDALSKDIENQHNPISLEQSENEDDEFLVEEISLYQNALELFNSARYAEALEAFREQIISFPEGRYSADAYFWSGELYLAQQRMQDARENYFVVVEKFPSHSRASDSLYKLGLISRNLGQENDAVSYFLKILEDFPESGVSQLAEKALEITFPESN</sequence>
<organism evidence="2">
    <name type="scientific">marine metagenome</name>
    <dbReference type="NCBI Taxonomy" id="408172"/>
    <lineage>
        <taxon>unclassified sequences</taxon>
        <taxon>metagenomes</taxon>
        <taxon>ecological metagenomes</taxon>
    </lineage>
</organism>
<accession>A0A382MY40</accession>
<name>A0A382MY40_9ZZZZ</name>
<reference evidence="2" key="1">
    <citation type="submission" date="2018-05" db="EMBL/GenBank/DDBJ databases">
        <authorList>
            <person name="Lanie J.A."/>
            <person name="Ng W.-L."/>
            <person name="Kazmierczak K.M."/>
            <person name="Andrzejewski T.M."/>
            <person name="Davidsen T.M."/>
            <person name="Wayne K.J."/>
            <person name="Tettelin H."/>
            <person name="Glass J.I."/>
            <person name="Rusch D."/>
            <person name="Podicherti R."/>
            <person name="Tsui H.-C.T."/>
            <person name="Winkler M.E."/>
        </authorList>
    </citation>
    <scope>NUCLEOTIDE SEQUENCE</scope>
</reference>
<dbReference type="PROSITE" id="PS50005">
    <property type="entry name" value="TPR"/>
    <property type="match status" value="1"/>
</dbReference>
<feature type="coiled-coil region" evidence="1">
    <location>
        <begin position="21"/>
        <end position="65"/>
    </location>
</feature>
<dbReference type="AlphaFoldDB" id="A0A382MY40"/>
<protein>
    <submittedName>
        <fullName evidence="2">Uncharacterized protein</fullName>
    </submittedName>
</protein>
<dbReference type="SUPFAM" id="SSF48452">
    <property type="entry name" value="TPR-like"/>
    <property type="match status" value="1"/>
</dbReference>
<evidence type="ECO:0000256" key="1">
    <source>
        <dbReference type="SAM" id="Coils"/>
    </source>
</evidence>
<dbReference type="InterPro" id="IPR034706">
    <property type="entry name" value="CpoB"/>
</dbReference>
<dbReference type="InterPro" id="IPR019734">
    <property type="entry name" value="TPR_rpt"/>
</dbReference>
<dbReference type="InterPro" id="IPR011990">
    <property type="entry name" value="TPR-like_helical_dom_sf"/>
</dbReference>
<dbReference type="InterPro" id="IPR014162">
    <property type="entry name" value="CpoB_C"/>
</dbReference>
<gene>
    <name evidence="2" type="ORF">METZ01_LOCUS305571</name>
</gene>
<dbReference type="Gene3D" id="1.25.40.10">
    <property type="entry name" value="Tetratricopeptide repeat domain"/>
    <property type="match status" value="1"/>
</dbReference>
<dbReference type="Pfam" id="PF13432">
    <property type="entry name" value="TPR_16"/>
    <property type="match status" value="1"/>
</dbReference>
<dbReference type="Gene3D" id="1.20.5.110">
    <property type="match status" value="1"/>
</dbReference>
<dbReference type="GO" id="GO:0051301">
    <property type="term" value="P:cell division"/>
    <property type="evidence" value="ECO:0007669"/>
    <property type="project" value="InterPro"/>
</dbReference>
<proteinExistence type="inferred from homology"/>
<keyword evidence="1" id="KW-0175">Coiled coil</keyword>
<dbReference type="NCBIfam" id="TIGR02795">
    <property type="entry name" value="tol_pal_ybgF"/>
    <property type="match status" value="1"/>
</dbReference>
<dbReference type="EMBL" id="UINC01096105">
    <property type="protein sequence ID" value="SVC52717.1"/>
    <property type="molecule type" value="Genomic_DNA"/>
</dbReference>
<dbReference type="HAMAP" id="MF_02066">
    <property type="entry name" value="CpoB"/>
    <property type="match status" value="1"/>
</dbReference>
<evidence type="ECO:0000313" key="2">
    <source>
        <dbReference type="EMBL" id="SVC52717.1"/>
    </source>
</evidence>